<dbReference type="InterPro" id="IPR036390">
    <property type="entry name" value="WH_DNA-bd_sf"/>
</dbReference>
<proteinExistence type="predicted"/>
<dbReference type="EMBL" id="CM026421">
    <property type="protein sequence ID" value="KAG0591850.1"/>
    <property type="molecule type" value="Genomic_DNA"/>
</dbReference>
<dbReference type="SUPFAM" id="SSF53335">
    <property type="entry name" value="S-adenosyl-L-methionine-dependent methyltransferases"/>
    <property type="match status" value="1"/>
</dbReference>
<feature type="active site" description="Proton acceptor" evidence="4">
    <location>
        <position position="263"/>
    </location>
</feature>
<keyword evidence="2" id="KW-0808">Transferase</keyword>
<dbReference type="CDD" id="cd02440">
    <property type="entry name" value="AdoMet_MTases"/>
    <property type="match status" value="1"/>
</dbReference>
<dbReference type="PROSITE" id="PS51683">
    <property type="entry name" value="SAM_OMT_II"/>
    <property type="match status" value="1"/>
</dbReference>
<dbReference type="AlphaFoldDB" id="A0A8T0J7G7"/>
<evidence type="ECO:0000259" key="6">
    <source>
        <dbReference type="Pfam" id="PF08100"/>
    </source>
</evidence>
<keyword evidence="8" id="KW-1185">Reference proteome</keyword>
<dbReference type="Gene3D" id="1.10.10.10">
    <property type="entry name" value="Winged helix-like DNA-binding domain superfamily/Winged helix DNA-binding domain"/>
    <property type="match status" value="1"/>
</dbReference>
<dbReference type="InterPro" id="IPR036388">
    <property type="entry name" value="WH-like_DNA-bd_sf"/>
</dbReference>
<dbReference type="Pfam" id="PF08100">
    <property type="entry name" value="Dimerisation"/>
    <property type="match status" value="1"/>
</dbReference>
<evidence type="ECO:0000256" key="3">
    <source>
        <dbReference type="ARBA" id="ARBA00022691"/>
    </source>
</evidence>
<dbReference type="GO" id="GO:0008171">
    <property type="term" value="F:O-methyltransferase activity"/>
    <property type="evidence" value="ECO:0007669"/>
    <property type="project" value="InterPro"/>
</dbReference>
<keyword evidence="1" id="KW-0489">Methyltransferase</keyword>
<dbReference type="Pfam" id="PF00891">
    <property type="entry name" value="Methyltransf_2"/>
    <property type="match status" value="1"/>
</dbReference>
<gene>
    <name evidence="7" type="ORF">KC19_1G207000</name>
</gene>
<reference evidence="7" key="1">
    <citation type="submission" date="2020-06" db="EMBL/GenBank/DDBJ databases">
        <title>WGS assembly of Ceratodon purpureus strain R40.</title>
        <authorList>
            <person name="Carey S.B."/>
            <person name="Jenkins J."/>
            <person name="Shu S."/>
            <person name="Lovell J.T."/>
            <person name="Sreedasyam A."/>
            <person name="Maumus F."/>
            <person name="Tiley G.P."/>
            <person name="Fernandez-Pozo N."/>
            <person name="Barry K."/>
            <person name="Chen C."/>
            <person name="Wang M."/>
            <person name="Lipzen A."/>
            <person name="Daum C."/>
            <person name="Saski C.A."/>
            <person name="Payton A.C."/>
            <person name="Mcbreen J.C."/>
            <person name="Conrad R.E."/>
            <person name="Kollar L.M."/>
            <person name="Olsson S."/>
            <person name="Huttunen S."/>
            <person name="Landis J.B."/>
            <person name="Wickett N.J."/>
            <person name="Johnson M.G."/>
            <person name="Rensing S.A."/>
            <person name="Grimwood J."/>
            <person name="Schmutz J."/>
            <person name="Mcdaniel S.F."/>
        </authorList>
    </citation>
    <scope>NUCLEOTIDE SEQUENCE</scope>
    <source>
        <strain evidence="7">R40</strain>
    </source>
</reference>
<evidence type="ECO:0000256" key="4">
    <source>
        <dbReference type="PIRSR" id="PIRSR005739-1"/>
    </source>
</evidence>
<evidence type="ECO:0008006" key="9">
    <source>
        <dbReference type="Google" id="ProtNLM"/>
    </source>
</evidence>
<dbReference type="GO" id="GO:0046983">
    <property type="term" value="F:protein dimerization activity"/>
    <property type="evidence" value="ECO:0007669"/>
    <property type="project" value="InterPro"/>
</dbReference>
<evidence type="ECO:0000256" key="2">
    <source>
        <dbReference type="ARBA" id="ARBA00022679"/>
    </source>
</evidence>
<name>A0A8T0J7G7_CERPU</name>
<sequence>MGVPKSASIDPGHAREAAFAIATSHILVRTTAALVEMDVFDALAPERSANPVTIQELAAAAMPGKAVNIKNLERMLRVMISNSAITETVDTAGERRYELGPLGKFFLKTGIQDSGSFAHYLLYGQAPEVQQSYRPLSELVVEPESARDLNGGTLYEFHQKHPELNKLFNQGMDGNSKVMMHAILDGYQSGFPSVRVLVDVGGGFGASLSAIIDRYPHIRGINFDLPGVIAESSPLPGVEHVGGDMFEGVPEGGDAIFLKWILHNWGDEDVVKVLKNCWKALPSGGKAIVVDHVVPEVIEPEEVDKAILIMDVMMMAHHNAKERKLSEFRKLGLAAGFSQVNLVCQIRSSGSVIEMLKA</sequence>
<feature type="domain" description="O-methyltransferase C-terminal" evidence="5">
    <location>
        <begin position="150"/>
        <end position="338"/>
    </location>
</feature>
<evidence type="ECO:0000313" key="8">
    <source>
        <dbReference type="Proteomes" id="UP000822688"/>
    </source>
</evidence>
<dbReference type="PANTHER" id="PTHR11746">
    <property type="entry name" value="O-METHYLTRANSFERASE"/>
    <property type="match status" value="1"/>
</dbReference>
<evidence type="ECO:0000259" key="5">
    <source>
        <dbReference type="Pfam" id="PF00891"/>
    </source>
</evidence>
<dbReference type="SUPFAM" id="SSF46785">
    <property type="entry name" value="Winged helix' DNA-binding domain"/>
    <property type="match status" value="1"/>
</dbReference>
<dbReference type="InterPro" id="IPR001077">
    <property type="entry name" value="COMT_C"/>
</dbReference>
<evidence type="ECO:0000313" key="7">
    <source>
        <dbReference type="EMBL" id="KAG0591850.1"/>
    </source>
</evidence>
<organism evidence="7 8">
    <name type="scientific">Ceratodon purpureus</name>
    <name type="common">Fire moss</name>
    <name type="synonym">Dicranum purpureum</name>
    <dbReference type="NCBI Taxonomy" id="3225"/>
    <lineage>
        <taxon>Eukaryota</taxon>
        <taxon>Viridiplantae</taxon>
        <taxon>Streptophyta</taxon>
        <taxon>Embryophyta</taxon>
        <taxon>Bryophyta</taxon>
        <taxon>Bryophytina</taxon>
        <taxon>Bryopsida</taxon>
        <taxon>Dicranidae</taxon>
        <taxon>Pseudoditrichales</taxon>
        <taxon>Ditrichaceae</taxon>
        <taxon>Ceratodon</taxon>
    </lineage>
</organism>
<dbReference type="GO" id="GO:0032259">
    <property type="term" value="P:methylation"/>
    <property type="evidence" value="ECO:0007669"/>
    <property type="project" value="UniProtKB-KW"/>
</dbReference>
<dbReference type="InterPro" id="IPR012967">
    <property type="entry name" value="COMT_dimerisation"/>
</dbReference>
<protein>
    <recommendedName>
        <fullName evidence="9">O-methyltransferase</fullName>
    </recommendedName>
</protein>
<dbReference type="Proteomes" id="UP000822688">
    <property type="component" value="Chromosome 1"/>
</dbReference>
<keyword evidence="3" id="KW-0949">S-adenosyl-L-methionine</keyword>
<dbReference type="PIRSF" id="PIRSF005739">
    <property type="entry name" value="O-mtase"/>
    <property type="match status" value="1"/>
</dbReference>
<dbReference type="InterPro" id="IPR029063">
    <property type="entry name" value="SAM-dependent_MTases_sf"/>
</dbReference>
<dbReference type="Gene3D" id="3.40.50.150">
    <property type="entry name" value="Vaccinia Virus protein VP39"/>
    <property type="match status" value="1"/>
</dbReference>
<evidence type="ECO:0000256" key="1">
    <source>
        <dbReference type="ARBA" id="ARBA00022603"/>
    </source>
</evidence>
<dbReference type="InterPro" id="IPR016461">
    <property type="entry name" value="COMT-like"/>
</dbReference>
<comment type="caution">
    <text evidence="7">The sequence shown here is derived from an EMBL/GenBank/DDBJ whole genome shotgun (WGS) entry which is preliminary data.</text>
</comment>
<accession>A0A8T0J7G7</accession>
<feature type="domain" description="O-methyltransferase dimerisation" evidence="6">
    <location>
        <begin position="28"/>
        <end position="108"/>
    </location>
</feature>